<name>A0A518RGD5_9SPHN</name>
<dbReference type="InterPro" id="IPR037523">
    <property type="entry name" value="VOC_core"/>
</dbReference>
<dbReference type="Gene3D" id="3.10.180.10">
    <property type="entry name" value="2,3-Dihydroxybiphenyl 1,2-Dioxygenase, domain 1"/>
    <property type="match status" value="1"/>
</dbReference>
<dbReference type="InterPro" id="IPR029068">
    <property type="entry name" value="Glyas_Bleomycin-R_OHBP_Dase"/>
</dbReference>
<reference evidence="2 3" key="1">
    <citation type="submission" date="2019-07" db="EMBL/GenBank/DDBJ databases">
        <title>Sphingomonas alkalisoli sp. nov., isolated from rhizosphere soil of Suaedae salsa.</title>
        <authorList>
            <person name="Zhang H."/>
            <person name="Xu L."/>
            <person name="Zhang J.-X."/>
            <person name="Sun J.-Q."/>
        </authorList>
    </citation>
    <scope>NUCLEOTIDE SEQUENCE [LARGE SCALE GENOMIC DNA]</scope>
    <source>
        <strain evidence="2 3">XS-10</strain>
    </source>
</reference>
<feature type="domain" description="VOC" evidence="1">
    <location>
        <begin position="5"/>
        <end position="118"/>
    </location>
</feature>
<dbReference type="OrthoDB" id="5951485at2"/>
<dbReference type="EMBL" id="CP042239">
    <property type="protein sequence ID" value="QDX26518.1"/>
    <property type="molecule type" value="Genomic_DNA"/>
</dbReference>
<evidence type="ECO:0000313" key="2">
    <source>
        <dbReference type="EMBL" id="QDX26518.1"/>
    </source>
</evidence>
<dbReference type="PANTHER" id="PTHR36503">
    <property type="entry name" value="BLR2520 PROTEIN"/>
    <property type="match status" value="1"/>
</dbReference>
<dbReference type="AlphaFoldDB" id="A0A518RGD5"/>
<keyword evidence="3" id="KW-1185">Reference proteome</keyword>
<evidence type="ECO:0000259" key="1">
    <source>
        <dbReference type="PROSITE" id="PS51819"/>
    </source>
</evidence>
<dbReference type="RefSeq" id="WP_145847213.1">
    <property type="nucleotide sequence ID" value="NZ_CP042239.1"/>
</dbReference>
<sequence>MADHRPDHRIAAILPCRDLAASTAFYERLGLTLDSDYGDYRILSDGKGWHLHLRHESSTPGPPDNAFGLYLYVADVDAVADRVRELVIEPGAPHLKPWGMYEFVVSDPDGTLVRVGREA</sequence>
<dbReference type="PROSITE" id="PS51819">
    <property type="entry name" value="VOC"/>
    <property type="match status" value="1"/>
</dbReference>
<dbReference type="KEGG" id="ssua:FPZ54_11105"/>
<dbReference type="Pfam" id="PF00903">
    <property type="entry name" value="Glyoxalase"/>
    <property type="match status" value="1"/>
</dbReference>
<evidence type="ECO:0000313" key="3">
    <source>
        <dbReference type="Proteomes" id="UP000318055"/>
    </source>
</evidence>
<dbReference type="SUPFAM" id="SSF54593">
    <property type="entry name" value="Glyoxalase/Bleomycin resistance protein/Dihydroxybiphenyl dioxygenase"/>
    <property type="match status" value="1"/>
</dbReference>
<gene>
    <name evidence="2" type="ORF">FPZ54_11105</name>
</gene>
<dbReference type="InterPro" id="IPR004360">
    <property type="entry name" value="Glyas_Fos-R_dOase_dom"/>
</dbReference>
<protein>
    <submittedName>
        <fullName evidence="2">Glyoxalase</fullName>
    </submittedName>
</protein>
<dbReference type="PANTHER" id="PTHR36503:SF3">
    <property type="entry name" value="BLR0126 PROTEIN"/>
    <property type="match status" value="1"/>
</dbReference>
<dbReference type="Proteomes" id="UP000318055">
    <property type="component" value="Chromosome"/>
</dbReference>
<proteinExistence type="predicted"/>
<accession>A0A518RGD5</accession>
<organism evidence="2 3">
    <name type="scientific">Sphingomonas suaedae</name>
    <dbReference type="NCBI Taxonomy" id="2599297"/>
    <lineage>
        <taxon>Bacteria</taxon>
        <taxon>Pseudomonadati</taxon>
        <taxon>Pseudomonadota</taxon>
        <taxon>Alphaproteobacteria</taxon>
        <taxon>Sphingomonadales</taxon>
        <taxon>Sphingomonadaceae</taxon>
        <taxon>Sphingomonas</taxon>
    </lineage>
</organism>